<gene>
    <name evidence="2" type="ORF">OIK44_10040</name>
</gene>
<feature type="transmembrane region" description="Helical" evidence="1">
    <location>
        <begin position="122"/>
        <end position="143"/>
    </location>
</feature>
<keyword evidence="3" id="KW-1185">Reference proteome</keyword>
<keyword evidence="1" id="KW-0812">Transmembrane</keyword>
<comment type="caution">
    <text evidence="2">The sequence shown here is derived from an EMBL/GenBank/DDBJ whole genome shotgun (WGS) entry which is preliminary data.</text>
</comment>
<protein>
    <recommendedName>
        <fullName evidence="4">DUF304 domain-containing protein</fullName>
    </recommendedName>
</protein>
<accession>A0ABT5JYX7</accession>
<evidence type="ECO:0000313" key="3">
    <source>
        <dbReference type="Proteomes" id="UP001221208"/>
    </source>
</evidence>
<proteinExistence type="predicted"/>
<dbReference type="EMBL" id="JAQQXR010000003">
    <property type="protein sequence ID" value="MDC8757929.1"/>
    <property type="molecule type" value="Genomic_DNA"/>
</dbReference>
<name>A0ABT5JYX7_9BURK</name>
<dbReference type="RefSeq" id="WP_273670606.1">
    <property type="nucleotide sequence ID" value="NZ_JAQQXR010000003.1"/>
</dbReference>
<evidence type="ECO:0000256" key="1">
    <source>
        <dbReference type="SAM" id="Phobius"/>
    </source>
</evidence>
<sequence length="238" mass="26265">MEQKDDLAGKQPGLNVVEIDMTAKALKKVAPQLFFDRYKWLPFPFLLLFFAAVAACCAMLFAAANLVSLQHANRIATGAVSAALQHPDLVSLADVPPARDLLTSAAKLVNARLSDALLSKVVLIQLGAAMPLLVMLGLFFYVWMQQKFIAPHRLTLRFDADGLQVQRGDSRISHPWSAVEAVVFQPPPGRLPGFVLVRLQFGYTYVWPDLAFASREQWQYVGHQLSALHLASRQPCAA</sequence>
<reference evidence="2 3" key="1">
    <citation type="submission" date="2022-10" db="EMBL/GenBank/DDBJ databases">
        <title>Janthinobacterium sp. hw3 Genome sequencing.</title>
        <authorList>
            <person name="Park S."/>
        </authorList>
    </citation>
    <scope>NUCLEOTIDE SEQUENCE [LARGE SCALE GENOMIC DNA]</scope>
    <source>
        <strain evidence="3">hw3</strain>
    </source>
</reference>
<keyword evidence="1" id="KW-0472">Membrane</keyword>
<organism evidence="2 3">
    <name type="scientific">Janthinobacterium fluminis</name>
    <dbReference type="NCBI Taxonomy" id="2987524"/>
    <lineage>
        <taxon>Bacteria</taxon>
        <taxon>Pseudomonadati</taxon>
        <taxon>Pseudomonadota</taxon>
        <taxon>Betaproteobacteria</taxon>
        <taxon>Burkholderiales</taxon>
        <taxon>Oxalobacteraceae</taxon>
        <taxon>Janthinobacterium</taxon>
    </lineage>
</organism>
<evidence type="ECO:0008006" key="4">
    <source>
        <dbReference type="Google" id="ProtNLM"/>
    </source>
</evidence>
<keyword evidence="1" id="KW-1133">Transmembrane helix</keyword>
<evidence type="ECO:0000313" key="2">
    <source>
        <dbReference type="EMBL" id="MDC8757929.1"/>
    </source>
</evidence>
<feature type="transmembrane region" description="Helical" evidence="1">
    <location>
        <begin position="43"/>
        <end position="64"/>
    </location>
</feature>
<dbReference type="Proteomes" id="UP001221208">
    <property type="component" value="Unassembled WGS sequence"/>
</dbReference>